<evidence type="ECO:0000313" key="6">
    <source>
        <dbReference type="EMBL" id="AYM54137.1"/>
    </source>
</evidence>
<feature type="transmembrane region" description="Helical" evidence="5">
    <location>
        <begin position="99"/>
        <end position="115"/>
    </location>
</feature>
<feature type="transmembrane region" description="Helical" evidence="5">
    <location>
        <begin position="53"/>
        <end position="70"/>
    </location>
</feature>
<name>A0A3S7UZG0_9BACT</name>
<dbReference type="InterPro" id="IPR032808">
    <property type="entry name" value="DoxX"/>
</dbReference>
<evidence type="ECO:0000256" key="1">
    <source>
        <dbReference type="ARBA" id="ARBA00004141"/>
    </source>
</evidence>
<reference evidence="6" key="1">
    <citation type="journal article" date="2018" name="J. Ind. Microbiol. Biotechnol.">
        <title>Genome mining reveals uncommon alkylpyrones as type III PKS products from myxobacteria.</title>
        <authorList>
            <person name="Hug J.J."/>
            <person name="Panter F."/>
            <person name="Krug D."/>
            <person name="Muller R."/>
        </authorList>
    </citation>
    <scope>NUCLEOTIDE SEQUENCE</scope>
    <source>
        <strain evidence="6">Sp. MSr9030</strain>
    </source>
</reference>
<sequence>MSSQPPSKAQLWGGRVASALPVLALLMSATMKFSHKPDMVAGFVGKFGYPESTITPIAVVELLCTILYVIPQTSVLGAVLLTGYLGGAVATHVRVQDAFIAPVALGVLLWAGLFLRDTRLRALLPLRKLERT</sequence>
<dbReference type="GO" id="GO:0016020">
    <property type="term" value="C:membrane"/>
    <property type="evidence" value="ECO:0007669"/>
    <property type="project" value="UniProtKB-SubCell"/>
</dbReference>
<evidence type="ECO:0000256" key="5">
    <source>
        <dbReference type="SAM" id="Phobius"/>
    </source>
</evidence>
<protein>
    <recommendedName>
        <fullName evidence="7">DoxX family protein</fullName>
    </recommendedName>
</protein>
<dbReference type="Pfam" id="PF13564">
    <property type="entry name" value="DoxX_2"/>
    <property type="match status" value="1"/>
</dbReference>
<comment type="subcellular location">
    <subcellularLocation>
        <location evidence="1">Membrane</location>
        <topology evidence="1">Multi-pass membrane protein</topology>
    </subcellularLocation>
</comment>
<feature type="transmembrane region" description="Helical" evidence="5">
    <location>
        <begin position="75"/>
        <end position="93"/>
    </location>
</feature>
<evidence type="ECO:0000256" key="4">
    <source>
        <dbReference type="ARBA" id="ARBA00023136"/>
    </source>
</evidence>
<evidence type="ECO:0000256" key="3">
    <source>
        <dbReference type="ARBA" id="ARBA00022989"/>
    </source>
</evidence>
<proteinExistence type="predicted"/>
<dbReference type="AlphaFoldDB" id="A0A3S7UZG0"/>
<accession>A0A3S7UZG0</accession>
<dbReference type="EMBL" id="MH908917">
    <property type="protein sequence ID" value="AYM54137.1"/>
    <property type="molecule type" value="Genomic_DNA"/>
</dbReference>
<keyword evidence="2 5" id="KW-0812">Transmembrane</keyword>
<keyword evidence="3 5" id="KW-1133">Transmembrane helix</keyword>
<evidence type="ECO:0000256" key="2">
    <source>
        <dbReference type="ARBA" id="ARBA00022692"/>
    </source>
</evidence>
<organism evidence="6">
    <name type="scientific">Chondromyces catenulatus</name>
    <dbReference type="NCBI Taxonomy" id="1653841"/>
    <lineage>
        <taxon>Bacteria</taxon>
        <taxon>Pseudomonadati</taxon>
        <taxon>Myxococcota</taxon>
        <taxon>Polyangia</taxon>
        <taxon>Polyangiales</taxon>
        <taxon>Polyangiaceae</taxon>
        <taxon>Chondromyces</taxon>
    </lineage>
</organism>
<evidence type="ECO:0008006" key="7">
    <source>
        <dbReference type="Google" id="ProtNLM"/>
    </source>
</evidence>
<keyword evidence="4 5" id="KW-0472">Membrane</keyword>
<feature type="transmembrane region" description="Helical" evidence="5">
    <location>
        <begin position="12"/>
        <end position="33"/>
    </location>
</feature>